<proteinExistence type="predicted"/>
<evidence type="ECO:0000313" key="3">
    <source>
        <dbReference type="Proteomes" id="UP000001292"/>
    </source>
</evidence>
<gene>
    <name evidence="2" type="primary">Dsec\GM17215</name>
    <name evidence="2" type="ORF">Dsec_GM17215</name>
</gene>
<dbReference type="Proteomes" id="UP000001292">
    <property type="component" value="Unassembled WGS sequence"/>
</dbReference>
<reference evidence="2 3" key="1">
    <citation type="journal article" date="2007" name="Nature">
        <title>Evolution of genes and genomes on the Drosophila phylogeny.</title>
        <authorList>
            <consortium name="Drosophila 12 Genomes Consortium"/>
            <person name="Clark A.G."/>
            <person name="Eisen M.B."/>
            <person name="Smith D.R."/>
            <person name="Bergman C.M."/>
            <person name="Oliver B."/>
            <person name="Markow T.A."/>
            <person name="Kaufman T.C."/>
            <person name="Kellis M."/>
            <person name="Gelbart W."/>
            <person name="Iyer V.N."/>
            <person name="Pollard D.A."/>
            <person name="Sackton T.B."/>
            <person name="Larracuente A.M."/>
            <person name="Singh N.D."/>
            <person name="Abad J.P."/>
            <person name="Abt D.N."/>
            <person name="Adryan B."/>
            <person name="Aguade M."/>
            <person name="Akashi H."/>
            <person name="Anderson W.W."/>
            <person name="Aquadro C.F."/>
            <person name="Ardell D.H."/>
            <person name="Arguello R."/>
            <person name="Artieri C.G."/>
            <person name="Barbash D.A."/>
            <person name="Barker D."/>
            <person name="Barsanti P."/>
            <person name="Batterham P."/>
            <person name="Batzoglou S."/>
            <person name="Begun D."/>
            <person name="Bhutkar A."/>
            <person name="Blanco E."/>
            <person name="Bosak S.A."/>
            <person name="Bradley R.K."/>
            <person name="Brand A.D."/>
            <person name="Brent M.R."/>
            <person name="Brooks A.N."/>
            <person name="Brown R.H."/>
            <person name="Butlin R.K."/>
            <person name="Caggese C."/>
            <person name="Calvi B.R."/>
            <person name="Bernardo de Carvalho A."/>
            <person name="Caspi A."/>
            <person name="Castrezana S."/>
            <person name="Celniker S.E."/>
            <person name="Chang J.L."/>
            <person name="Chapple C."/>
            <person name="Chatterji S."/>
            <person name="Chinwalla A."/>
            <person name="Civetta A."/>
            <person name="Clifton S.W."/>
            <person name="Comeron J.M."/>
            <person name="Costello J.C."/>
            <person name="Coyne J.A."/>
            <person name="Daub J."/>
            <person name="David R.G."/>
            <person name="Delcher A.L."/>
            <person name="Delehaunty K."/>
            <person name="Do C.B."/>
            <person name="Ebling H."/>
            <person name="Edwards K."/>
            <person name="Eickbush T."/>
            <person name="Evans J.D."/>
            <person name="Filipski A."/>
            <person name="Findeiss S."/>
            <person name="Freyhult E."/>
            <person name="Fulton L."/>
            <person name="Fulton R."/>
            <person name="Garcia A.C."/>
            <person name="Gardiner A."/>
            <person name="Garfield D.A."/>
            <person name="Garvin B.E."/>
            <person name="Gibson G."/>
            <person name="Gilbert D."/>
            <person name="Gnerre S."/>
            <person name="Godfrey J."/>
            <person name="Good R."/>
            <person name="Gotea V."/>
            <person name="Gravely B."/>
            <person name="Greenberg A.J."/>
            <person name="Griffiths-Jones S."/>
            <person name="Gross S."/>
            <person name="Guigo R."/>
            <person name="Gustafson E.A."/>
            <person name="Haerty W."/>
            <person name="Hahn M.W."/>
            <person name="Halligan D.L."/>
            <person name="Halpern A.L."/>
            <person name="Halter G.M."/>
            <person name="Han M.V."/>
            <person name="Heger A."/>
            <person name="Hillier L."/>
            <person name="Hinrichs A.S."/>
            <person name="Holmes I."/>
            <person name="Hoskins R.A."/>
            <person name="Hubisz M.J."/>
            <person name="Hultmark D."/>
            <person name="Huntley M.A."/>
            <person name="Jaffe D.B."/>
            <person name="Jagadeeshan S."/>
            <person name="Jeck W.R."/>
            <person name="Johnson J."/>
            <person name="Jones C.D."/>
            <person name="Jordan W.C."/>
            <person name="Karpen G.H."/>
            <person name="Kataoka E."/>
            <person name="Keightley P.D."/>
            <person name="Kheradpour P."/>
            <person name="Kirkness E.F."/>
            <person name="Koerich L.B."/>
            <person name="Kristiansen K."/>
            <person name="Kudrna D."/>
            <person name="Kulathinal R.J."/>
            <person name="Kumar S."/>
            <person name="Kwok R."/>
            <person name="Lander E."/>
            <person name="Langley C.H."/>
            <person name="Lapoint R."/>
            <person name="Lazzaro B.P."/>
            <person name="Lee S.J."/>
            <person name="Levesque L."/>
            <person name="Li R."/>
            <person name="Lin C.F."/>
            <person name="Lin M.F."/>
            <person name="Lindblad-Toh K."/>
            <person name="Llopart A."/>
            <person name="Long M."/>
            <person name="Low L."/>
            <person name="Lozovsky E."/>
            <person name="Lu J."/>
            <person name="Luo M."/>
            <person name="Machado C.A."/>
            <person name="Makalowski W."/>
            <person name="Marzo M."/>
            <person name="Matsuda M."/>
            <person name="Matzkin L."/>
            <person name="McAllister B."/>
            <person name="McBride C.S."/>
            <person name="McKernan B."/>
            <person name="McKernan K."/>
            <person name="Mendez-Lago M."/>
            <person name="Minx P."/>
            <person name="Mollenhauer M.U."/>
            <person name="Montooth K."/>
            <person name="Mount S.M."/>
            <person name="Mu X."/>
            <person name="Myers E."/>
            <person name="Negre B."/>
            <person name="Newfeld S."/>
            <person name="Nielsen R."/>
            <person name="Noor M.A."/>
            <person name="O'Grady P."/>
            <person name="Pachter L."/>
            <person name="Papaceit M."/>
            <person name="Parisi M.J."/>
            <person name="Parisi M."/>
            <person name="Parts L."/>
            <person name="Pedersen J.S."/>
            <person name="Pesole G."/>
            <person name="Phillippy A.M."/>
            <person name="Ponting C.P."/>
            <person name="Pop M."/>
            <person name="Porcelli D."/>
            <person name="Powell J.R."/>
            <person name="Prohaska S."/>
            <person name="Pruitt K."/>
            <person name="Puig M."/>
            <person name="Quesneville H."/>
            <person name="Ram K.R."/>
            <person name="Rand D."/>
            <person name="Rasmussen M.D."/>
            <person name="Reed L.K."/>
            <person name="Reenan R."/>
            <person name="Reily A."/>
            <person name="Remington K.A."/>
            <person name="Rieger T.T."/>
            <person name="Ritchie M.G."/>
            <person name="Robin C."/>
            <person name="Rogers Y.H."/>
            <person name="Rohde C."/>
            <person name="Rozas J."/>
            <person name="Rubenfield M.J."/>
            <person name="Ruiz A."/>
            <person name="Russo S."/>
            <person name="Salzberg S.L."/>
            <person name="Sanchez-Gracia A."/>
            <person name="Saranga D.J."/>
            <person name="Sato H."/>
            <person name="Schaeffer S.W."/>
            <person name="Schatz M.C."/>
            <person name="Schlenke T."/>
            <person name="Schwartz R."/>
            <person name="Segarra C."/>
            <person name="Singh R.S."/>
            <person name="Sirot L."/>
            <person name="Sirota M."/>
            <person name="Sisneros N.B."/>
            <person name="Smith C.D."/>
            <person name="Smith T.F."/>
            <person name="Spieth J."/>
            <person name="Stage D.E."/>
            <person name="Stark A."/>
            <person name="Stephan W."/>
            <person name="Strausberg R.L."/>
            <person name="Strempel S."/>
            <person name="Sturgill D."/>
            <person name="Sutton G."/>
            <person name="Sutton G.G."/>
            <person name="Tao W."/>
            <person name="Teichmann S."/>
            <person name="Tobari Y.N."/>
            <person name="Tomimura Y."/>
            <person name="Tsolas J.M."/>
            <person name="Valente V.L."/>
            <person name="Venter E."/>
            <person name="Venter J.C."/>
            <person name="Vicario S."/>
            <person name="Vieira F.G."/>
            <person name="Vilella A.J."/>
            <person name="Villasante A."/>
            <person name="Walenz B."/>
            <person name="Wang J."/>
            <person name="Wasserman M."/>
            <person name="Watts T."/>
            <person name="Wilson D."/>
            <person name="Wilson R.K."/>
            <person name="Wing R.A."/>
            <person name="Wolfner M.F."/>
            <person name="Wong A."/>
            <person name="Wong G.K."/>
            <person name="Wu C.I."/>
            <person name="Wu G."/>
            <person name="Yamamoto D."/>
            <person name="Yang H.P."/>
            <person name="Yang S.P."/>
            <person name="Yorke J.A."/>
            <person name="Yoshida K."/>
            <person name="Zdobnov E."/>
            <person name="Zhang P."/>
            <person name="Zhang Y."/>
            <person name="Zimin A.V."/>
            <person name="Baldwin J."/>
            <person name="Abdouelleil A."/>
            <person name="Abdulkadir J."/>
            <person name="Abebe A."/>
            <person name="Abera B."/>
            <person name="Abreu J."/>
            <person name="Acer S.C."/>
            <person name="Aftuck L."/>
            <person name="Alexander A."/>
            <person name="An P."/>
            <person name="Anderson E."/>
            <person name="Anderson S."/>
            <person name="Arachi H."/>
            <person name="Azer M."/>
            <person name="Bachantsang P."/>
            <person name="Barry A."/>
            <person name="Bayul T."/>
            <person name="Berlin A."/>
            <person name="Bessette D."/>
            <person name="Bloom T."/>
            <person name="Blye J."/>
            <person name="Boguslavskiy L."/>
            <person name="Bonnet C."/>
            <person name="Boukhgalter B."/>
            <person name="Bourzgui I."/>
            <person name="Brown A."/>
            <person name="Cahill P."/>
            <person name="Channer S."/>
            <person name="Cheshatsang Y."/>
            <person name="Chuda L."/>
            <person name="Citroen M."/>
            <person name="Collymore A."/>
            <person name="Cooke P."/>
            <person name="Costello M."/>
            <person name="D'Aco K."/>
            <person name="Daza R."/>
            <person name="De Haan G."/>
            <person name="DeGray S."/>
            <person name="DeMaso C."/>
            <person name="Dhargay N."/>
            <person name="Dooley K."/>
            <person name="Dooley E."/>
            <person name="Doricent M."/>
            <person name="Dorje P."/>
            <person name="Dorjee K."/>
            <person name="Dupes A."/>
            <person name="Elong R."/>
            <person name="Falk J."/>
            <person name="Farina A."/>
            <person name="Faro S."/>
            <person name="Ferguson D."/>
            <person name="Fisher S."/>
            <person name="Foley C.D."/>
            <person name="Franke A."/>
            <person name="Friedrich D."/>
            <person name="Gadbois L."/>
            <person name="Gearin G."/>
            <person name="Gearin C.R."/>
            <person name="Giannoukos G."/>
            <person name="Goode T."/>
            <person name="Graham J."/>
            <person name="Grandbois E."/>
            <person name="Grewal S."/>
            <person name="Gyaltsen K."/>
            <person name="Hafez N."/>
            <person name="Hagos B."/>
            <person name="Hall J."/>
            <person name="Henson C."/>
            <person name="Hollinger A."/>
            <person name="Honan T."/>
            <person name="Huard M.D."/>
            <person name="Hughes L."/>
            <person name="Hurhula B."/>
            <person name="Husby M.E."/>
            <person name="Kamat A."/>
            <person name="Kanga B."/>
            <person name="Kashin S."/>
            <person name="Khazanovich D."/>
            <person name="Kisner P."/>
            <person name="Lance K."/>
            <person name="Lara M."/>
            <person name="Lee W."/>
            <person name="Lennon N."/>
            <person name="Letendre F."/>
            <person name="LeVine R."/>
            <person name="Lipovsky A."/>
            <person name="Liu X."/>
            <person name="Liu J."/>
            <person name="Liu S."/>
            <person name="Lokyitsang T."/>
            <person name="Lokyitsang Y."/>
            <person name="Lubonja R."/>
            <person name="Lui A."/>
            <person name="MacDonald P."/>
            <person name="Magnisalis V."/>
            <person name="Maru K."/>
            <person name="Matthews C."/>
            <person name="McCusker W."/>
            <person name="McDonough S."/>
            <person name="Mehta T."/>
            <person name="Meldrim J."/>
            <person name="Meneus L."/>
            <person name="Mihai O."/>
            <person name="Mihalev A."/>
            <person name="Mihova T."/>
            <person name="Mittelman R."/>
            <person name="Mlenga V."/>
            <person name="Montmayeur A."/>
            <person name="Mulrain L."/>
            <person name="Navidi A."/>
            <person name="Naylor J."/>
            <person name="Negash T."/>
            <person name="Nguyen T."/>
            <person name="Nguyen N."/>
            <person name="Nicol R."/>
            <person name="Norbu C."/>
            <person name="Norbu N."/>
            <person name="Novod N."/>
            <person name="O'Neill B."/>
            <person name="Osman S."/>
            <person name="Markiewicz E."/>
            <person name="Oyono O.L."/>
            <person name="Patti C."/>
            <person name="Phunkhang P."/>
            <person name="Pierre F."/>
            <person name="Priest M."/>
            <person name="Raghuraman S."/>
            <person name="Rege F."/>
            <person name="Reyes R."/>
            <person name="Rise C."/>
            <person name="Rogov P."/>
            <person name="Ross K."/>
            <person name="Ryan E."/>
            <person name="Settipalli S."/>
            <person name="Shea T."/>
            <person name="Sherpa N."/>
            <person name="Shi L."/>
            <person name="Shih D."/>
            <person name="Sparrow T."/>
            <person name="Spaulding J."/>
            <person name="Stalker J."/>
            <person name="Stange-Thomann N."/>
            <person name="Stavropoulos S."/>
            <person name="Stone C."/>
            <person name="Strader C."/>
            <person name="Tesfaye S."/>
            <person name="Thomson T."/>
            <person name="Thoulutsang Y."/>
            <person name="Thoulutsang D."/>
            <person name="Topham K."/>
            <person name="Topping I."/>
            <person name="Tsamla T."/>
            <person name="Vassiliev H."/>
            <person name="Vo A."/>
            <person name="Wangchuk T."/>
            <person name="Wangdi T."/>
            <person name="Weiand M."/>
            <person name="Wilkinson J."/>
            <person name="Wilson A."/>
            <person name="Yadav S."/>
            <person name="Young G."/>
            <person name="Yu Q."/>
            <person name="Zembek L."/>
            <person name="Zhong D."/>
            <person name="Zimmer A."/>
            <person name="Zwirko Z."/>
            <person name="Jaffe D.B."/>
            <person name="Alvarez P."/>
            <person name="Brockman W."/>
            <person name="Butler J."/>
            <person name="Chin C."/>
            <person name="Gnerre S."/>
            <person name="Grabherr M."/>
            <person name="Kleber M."/>
            <person name="Mauceli E."/>
            <person name="MacCallum I."/>
        </authorList>
    </citation>
    <scope>NUCLEOTIDE SEQUENCE [LARGE SCALE GENOMIC DNA]</scope>
    <source>
        <strain evidence="3">Rob3c / Tucson 14021-0248.25</strain>
    </source>
</reference>
<keyword evidence="3" id="KW-1185">Reference proteome</keyword>
<name>B4I565_DROSE</name>
<feature type="compositionally biased region" description="Basic and acidic residues" evidence="1">
    <location>
        <begin position="8"/>
        <end position="20"/>
    </location>
</feature>
<evidence type="ECO:0000313" key="2">
    <source>
        <dbReference type="EMBL" id="EDW55521.1"/>
    </source>
</evidence>
<feature type="region of interest" description="Disordered" evidence="1">
    <location>
        <begin position="58"/>
        <end position="80"/>
    </location>
</feature>
<sequence>MTTQKAETNCDKENAGTEREREFRTLQSFEGLWLAFWQAARPVVSQLANKLVASGVASQQKAGRAANTGPGQKLNPGPGLGPCPCPGWIRSIYGSTAAN</sequence>
<protein>
    <submittedName>
        <fullName evidence="2">GM17215</fullName>
    </submittedName>
</protein>
<dbReference type="AlphaFoldDB" id="B4I565"/>
<dbReference type="PhylomeDB" id="B4I565"/>
<dbReference type="HOGENOM" id="CLU_146936_0_0_1"/>
<dbReference type="OMA" id="WIRNIYG"/>
<evidence type="ECO:0000256" key="1">
    <source>
        <dbReference type="SAM" id="MobiDB-lite"/>
    </source>
</evidence>
<organism evidence="3">
    <name type="scientific">Drosophila sechellia</name>
    <name type="common">Fruit fly</name>
    <dbReference type="NCBI Taxonomy" id="7238"/>
    <lineage>
        <taxon>Eukaryota</taxon>
        <taxon>Metazoa</taxon>
        <taxon>Ecdysozoa</taxon>
        <taxon>Arthropoda</taxon>
        <taxon>Hexapoda</taxon>
        <taxon>Insecta</taxon>
        <taxon>Pterygota</taxon>
        <taxon>Neoptera</taxon>
        <taxon>Endopterygota</taxon>
        <taxon>Diptera</taxon>
        <taxon>Brachycera</taxon>
        <taxon>Muscomorpha</taxon>
        <taxon>Ephydroidea</taxon>
        <taxon>Drosophilidae</taxon>
        <taxon>Drosophila</taxon>
        <taxon>Sophophora</taxon>
    </lineage>
</organism>
<accession>B4I565</accession>
<dbReference type="EMBL" id="CH480822">
    <property type="protein sequence ID" value="EDW55521.1"/>
    <property type="molecule type" value="Genomic_DNA"/>
</dbReference>
<feature type="region of interest" description="Disordered" evidence="1">
    <location>
        <begin position="1"/>
        <end position="20"/>
    </location>
</feature>